<protein>
    <submittedName>
        <fullName evidence="1">Formiminoglutamase</fullName>
    </submittedName>
</protein>
<dbReference type="NCBIfam" id="TIGR02017">
    <property type="entry name" value="hutG_amidohyd"/>
    <property type="match status" value="1"/>
</dbReference>
<dbReference type="Proteomes" id="UP000295783">
    <property type="component" value="Unassembled WGS sequence"/>
</dbReference>
<gene>
    <name evidence="1" type="ORF">A8950_3093</name>
</gene>
<dbReference type="InterPro" id="IPR010247">
    <property type="entry name" value="HutG_amidohyd"/>
</dbReference>
<dbReference type="InterPro" id="IPR007709">
    <property type="entry name" value="N-FG_amidohydro"/>
</dbReference>
<dbReference type="Pfam" id="PF05013">
    <property type="entry name" value="FGase"/>
    <property type="match status" value="1"/>
</dbReference>
<evidence type="ECO:0000313" key="1">
    <source>
        <dbReference type="EMBL" id="TDQ80560.1"/>
    </source>
</evidence>
<dbReference type="SUPFAM" id="SSF53187">
    <property type="entry name" value="Zn-dependent exopeptidases"/>
    <property type="match status" value="1"/>
</dbReference>
<proteinExistence type="predicted"/>
<dbReference type="Gene3D" id="3.40.630.40">
    <property type="entry name" value="Zn-dependent exopeptidases"/>
    <property type="match status" value="1"/>
</dbReference>
<evidence type="ECO:0000313" key="2">
    <source>
        <dbReference type="Proteomes" id="UP000295783"/>
    </source>
</evidence>
<keyword evidence="2" id="KW-1185">Reference proteome</keyword>
<name>A0A4R6WNM7_9PROT</name>
<dbReference type="AlphaFoldDB" id="A0A4R6WNM7"/>
<sequence>MTIAYDFIPGASPLLISMPHVGTELMPEVAAGLSEPAKGLCDTDWHLPILYDFASELGAGLLIARWSRFNIDLNRPSDDKPLYATATTGLYPDVLFDGTPLYEPGREPSPAVRARYLAEIWQPYHDRLAAELAARKKAHGHAVLFDAHSIKGHVPRLFAGDLPDFNIGTNSGASCAEQLTARLAAACDSSGYTHVVNGRFKGGHITRQYGRPADGIHAVQLELAQRTYMREAPPFDYLPEVAARVRPVLKRFVEILAGWRP</sequence>
<dbReference type="EMBL" id="SNYW01000011">
    <property type="protein sequence ID" value="TDQ80560.1"/>
    <property type="molecule type" value="Genomic_DNA"/>
</dbReference>
<dbReference type="RefSeq" id="WP_208109880.1">
    <property type="nucleotide sequence ID" value="NZ_SNYW01000011.1"/>
</dbReference>
<reference evidence="1 2" key="1">
    <citation type="submission" date="2019-03" db="EMBL/GenBank/DDBJ databases">
        <title>Genomic Encyclopedia of Type Strains, Phase III (KMG-III): the genomes of soil and plant-associated and newly described type strains.</title>
        <authorList>
            <person name="Whitman W."/>
        </authorList>
    </citation>
    <scope>NUCLEOTIDE SEQUENCE [LARGE SCALE GENOMIC DNA]</scope>
    <source>
        <strain evidence="1 2">CGMCC 1.7660</strain>
    </source>
</reference>
<comment type="caution">
    <text evidence="1">The sequence shown here is derived from an EMBL/GenBank/DDBJ whole genome shotgun (WGS) entry which is preliminary data.</text>
</comment>
<organism evidence="1 2">
    <name type="scientific">Dongia mobilis</name>
    <dbReference type="NCBI Taxonomy" id="578943"/>
    <lineage>
        <taxon>Bacteria</taxon>
        <taxon>Pseudomonadati</taxon>
        <taxon>Pseudomonadota</taxon>
        <taxon>Alphaproteobacteria</taxon>
        <taxon>Rhodospirillales</taxon>
        <taxon>Dongiaceae</taxon>
        <taxon>Dongia</taxon>
    </lineage>
</organism>
<accession>A0A4R6WNM7</accession>